<keyword evidence="1" id="KW-0732">Signal</keyword>
<reference evidence="2 3" key="1">
    <citation type="submission" date="2023-04" db="EMBL/GenBank/DDBJ databases">
        <title>A novel bacteria isolated from coastal sediment.</title>
        <authorList>
            <person name="Liu X.-J."/>
            <person name="Du Z.-J."/>
        </authorList>
    </citation>
    <scope>NUCLEOTIDE SEQUENCE [LARGE SCALE GENOMIC DNA]</scope>
    <source>
        <strain evidence="2 3">SDUM461004</strain>
    </source>
</reference>
<name>A0ABU1AN09_9BACT</name>
<feature type="chain" id="PRO_5046982457" description="Lipoprotein" evidence="1">
    <location>
        <begin position="21"/>
        <end position="141"/>
    </location>
</feature>
<keyword evidence="3" id="KW-1185">Reference proteome</keyword>
<comment type="caution">
    <text evidence="2">The sequence shown here is derived from an EMBL/GenBank/DDBJ whole genome shotgun (WGS) entry which is preliminary data.</text>
</comment>
<dbReference type="PROSITE" id="PS51257">
    <property type="entry name" value="PROKAR_LIPOPROTEIN"/>
    <property type="match status" value="1"/>
</dbReference>
<evidence type="ECO:0000313" key="3">
    <source>
        <dbReference type="Proteomes" id="UP001243717"/>
    </source>
</evidence>
<gene>
    <name evidence="2" type="ORF">QEH59_16755</name>
</gene>
<sequence length="141" mass="15408">MKTLTFWTLALFAVLFTACSTPQNQRISQNQAAFNTYTPAERQMIRTQQIAVGFDQDMVRMALGDPSHETTVDSAAGKQIVWEYRQIKPSMGISLGGGVGSRGSGVGIGTGVNVNPNNTKLLKRVVFDRQTGKVSTFESYN</sequence>
<feature type="signal peptide" evidence="1">
    <location>
        <begin position="1"/>
        <end position="20"/>
    </location>
</feature>
<organism evidence="2 3">
    <name type="scientific">Thalassobacterium sedimentorum</name>
    <dbReference type="NCBI Taxonomy" id="3041258"/>
    <lineage>
        <taxon>Bacteria</taxon>
        <taxon>Pseudomonadati</taxon>
        <taxon>Verrucomicrobiota</taxon>
        <taxon>Opitutia</taxon>
        <taxon>Puniceicoccales</taxon>
        <taxon>Coraliomargaritaceae</taxon>
        <taxon>Thalassobacterium</taxon>
    </lineage>
</organism>
<dbReference type="Proteomes" id="UP001243717">
    <property type="component" value="Unassembled WGS sequence"/>
</dbReference>
<accession>A0ABU1AN09</accession>
<proteinExistence type="predicted"/>
<dbReference type="RefSeq" id="WP_308986529.1">
    <property type="nucleotide sequence ID" value="NZ_JARXIC010000045.1"/>
</dbReference>
<evidence type="ECO:0000256" key="1">
    <source>
        <dbReference type="SAM" id="SignalP"/>
    </source>
</evidence>
<evidence type="ECO:0008006" key="4">
    <source>
        <dbReference type="Google" id="ProtNLM"/>
    </source>
</evidence>
<protein>
    <recommendedName>
        <fullName evidence="4">Lipoprotein</fullName>
    </recommendedName>
</protein>
<dbReference type="EMBL" id="JARXIC010000045">
    <property type="protein sequence ID" value="MDQ8196087.1"/>
    <property type="molecule type" value="Genomic_DNA"/>
</dbReference>
<evidence type="ECO:0000313" key="2">
    <source>
        <dbReference type="EMBL" id="MDQ8196087.1"/>
    </source>
</evidence>